<evidence type="ECO:0000313" key="7">
    <source>
        <dbReference type="Proteomes" id="UP000324897"/>
    </source>
</evidence>
<dbReference type="PANTHER" id="PTHR35357">
    <property type="entry name" value="OS02G0537100 PROTEIN"/>
    <property type="match status" value="1"/>
</dbReference>
<gene>
    <name evidence="6" type="ORF">EJB05_00618</name>
</gene>
<reference evidence="6 7" key="1">
    <citation type="journal article" date="2019" name="Sci. Rep.">
        <title>A high-quality genome of Eragrostis curvula grass provides insights into Poaceae evolution and supports new strategies to enhance forage quality.</title>
        <authorList>
            <person name="Carballo J."/>
            <person name="Santos B.A.C.M."/>
            <person name="Zappacosta D."/>
            <person name="Garbus I."/>
            <person name="Selva J.P."/>
            <person name="Gallo C.A."/>
            <person name="Diaz A."/>
            <person name="Albertini E."/>
            <person name="Caccamo M."/>
            <person name="Echenique V."/>
        </authorList>
    </citation>
    <scope>NUCLEOTIDE SEQUENCE [LARGE SCALE GENOMIC DNA]</scope>
    <source>
        <strain evidence="7">cv. Victoria</strain>
        <tissue evidence="6">Leaf</tissue>
    </source>
</reference>
<dbReference type="Pfam" id="PF04043">
    <property type="entry name" value="PMEI"/>
    <property type="match status" value="1"/>
</dbReference>
<accession>A0A5J9WPM1</accession>
<feature type="domain" description="Pectinesterase inhibitor" evidence="5">
    <location>
        <begin position="27"/>
        <end position="181"/>
    </location>
</feature>
<evidence type="ECO:0000256" key="1">
    <source>
        <dbReference type="ARBA" id="ARBA00022729"/>
    </source>
</evidence>
<evidence type="ECO:0000256" key="4">
    <source>
        <dbReference type="SAM" id="SignalP"/>
    </source>
</evidence>
<keyword evidence="2" id="KW-1015">Disulfide bond</keyword>
<dbReference type="SMART" id="SM00856">
    <property type="entry name" value="PMEI"/>
    <property type="match status" value="1"/>
</dbReference>
<evidence type="ECO:0000259" key="5">
    <source>
        <dbReference type="SMART" id="SM00856"/>
    </source>
</evidence>
<dbReference type="PANTHER" id="PTHR35357:SF8">
    <property type="entry name" value="OS01G0111000 PROTEIN"/>
    <property type="match status" value="1"/>
</dbReference>
<dbReference type="InterPro" id="IPR006501">
    <property type="entry name" value="Pectinesterase_inhib_dom"/>
</dbReference>
<protein>
    <recommendedName>
        <fullName evidence="5">Pectinesterase inhibitor domain-containing protein</fullName>
    </recommendedName>
</protein>
<dbReference type="Proteomes" id="UP000324897">
    <property type="component" value="Chromosome 6"/>
</dbReference>
<sequence>MAAASTSPMLPALLLLIALAAATAGAAEMTALDWACNFVGGWYVTPELCTSVLCADPSEPCRAARDAPAVAALAATLAVRNATATKGRVEAALAAHAGNVTVAKGIESCVQLYAGVVAILQRAAQFVATRRYSDARQVLDAAYQDMLIGVPGRCEAMAGDAAALPRENEAFMNMALVAHAIIANMARD</sequence>
<dbReference type="SUPFAM" id="SSF101148">
    <property type="entry name" value="Plant invertase/pectin methylesterase inhibitor"/>
    <property type="match status" value="1"/>
</dbReference>
<evidence type="ECO:0000256" key="2">
    <source>
        <dbReference type="ARBA" id="ARBA00023157"/>
    </source>
</evidence>
<feature type="chain" id="PRO_5023896294" description="Pectinesterase inhibitor domain-containing protein" evidence="4">
    <location>
        <begin position="27"/>
        <end position="188"/>
    </location>
</feature>
<name>A0A5J9WPM1_9POAL</name>
<keyword evidence="7" id="KW-1185">Reference proteome</keyword>
<dbReference type="Gene3D" id="1.20.140.40">
    <property type="entry name" value="Invertase/pectin methylesterase inhibitor family protein"/>
    <property type="match status" value="1"/>
</dbReference>
<evidence type="ECO:0000256" key="3">
    <source>
        <dbReference type="ARBA" id="ARBA00038471"/>
    </source>
</evidence>
<dbReference type="OrthoDB" id="773737at2759"/>
<dbReference type="NCBIfam" id="TIGR01614">
    <property type="entry name" value="PME_inhib"/>
    <property type="match status" value="1"/>
</dbReference>
<keyword evidence="1 4" id="KW-0732">Signal</keyword>
<dbReference type="InterPro" id="IPR035513">
    <property type="entry name" value="Invertase/methylesterase_inhib"/>
</dbReference>
<comment type="caution">
    <text evidence="6">The sequence shown here is derived from an EMBL/GenBank/DDBJ whole genome shotgun (WGS) entry which is preliminary data.</text>
</comment>
<feature type="non-terminal residue" evidence="6">
    <location>
        <position position="1"/>
    </location>
</feature>
<dbReference type="GO" id="GO:0004857">
    <property type="term" value="F:enzyme inhibitor activity"/>
    <property type="evidence" value="ECO:0007669"/>
    <property type="project" value="InterPro"/>
</dbReference>
<evidence type="ECO:0000313" key="6">
    <source>
        <dbReference type="EMBL" id="TVU49310.1"/>
    </source>
</evidence>
<organism evidence="6 7">
    <name type="scientific">Eragrostis curvula</name>
    <name type="common">weeping love grass</name>
    <dbReference type="NCBI Taxonomy" id="38414"/>
    <lineage>
        <taxon>Eukaryota</taxon>
        <taxon>Viridiplantae</taxon>
        <taxon>Streptophyta</taxon>
        <taxon>Embryophyta</taxon>
        <taxon>Tracheophyta</taxon>
        <taxon>Spermatophyta</taxon>
        <taxon>Magnoliopsida</taxon>
        <taxon>Liliopsida</taxon>
        <taxon>Poales</taxon>
        <taxon>Poaceae</taxon>
        <taxon>PACMAD clade</taxon>
        <taxon>Chloridoideae</taxon>
        <taxon>Eragrostideae</taxon>
        <taxon>Eragrostidinae</taxon>
        <taxon>Eragrostis</taxon>
    </lineage>
</organism>
<dbReference type="Gramene" id="TVU49310">
    <property type="protein sequence ID" value="TVU49310"/>
    <property type="gene ID" value="EJB05_00618"/>
</dbReference>
<feature type="signal peptide" evidence="4">
    <location>
        <begin position="1"/>
        <end position="26"/>
    </location>
</feature>
<dbReference type="AlphaFoldDB" id="A0A5J9WPM1"/>
<dbReference type="EMBL" id="RWGY01000002">
    <property type="protein sequence ID" value="TVU49310.1"/>
    <property type="molecule type" value="Genomic_DNA"/>
</dbReference>
<proteinExistence type="inferred from homology"/>
<comment type="similarity">
    <text evidence="3">Belongs to the PMEI family.</text>
</comment>